<keyword evidence="4" id="KW-1185">Reference proteome</keyword>
<dbReference type="GeneID" id="25153844"/>
<proteinExistence type="predicted"/>
<dbReference type="STRING" id="1505907.TEU_10415"/>
<evidence type="ECO:0000313" key="3">
    <source>
        <dbReference type="EMBL" id="AIU70715.1"/>
    </source>
</evidence>
<evidence type="ECO:0000256" key="1">
    <source>
        <dbReference type="SAM" id="Phobius"/>
    </source>
</evidence>
<dbReference type="KEGG" id="teu:TEU_10415"/>
<dbReference type="InterPro" id="IPR043717">
    <property type="entry name" value="DUF5658"/>
</dbReference>
<dbReference type="HOGENOM" id="CLU_156343_0_0_2"/>
<dbReference type="OrthoDB" id="97614at2157"/>
<sequence>MRSRNYVLAFVVLALVDALTTWFGVRAGFQEANPLVAERLSSPLAFFGSYALFTALGVGVVEVSIRLEKLNPVFKLIALGMVVLKGIPAVNNLLLLTGLGPSGVVATTPKFLLTLALSGWP</sequence>
<gene>
    <name evidence="3" type="ORF">TEU_10415</name>
</gene>
<dbReference type="Pfam" id="PF18902">
    <property type="entry name" value="DUF5658"/>
    <property type="match status" value="1"/>
</dbReference>
<evidence type="ECO:0000313" key="4">
    <source>
        <dbReference type="Proteomes" id="UP000029980"/>
    </source>
</evidence>
<accession>A0A097QW67</accession>
<keyword evidence="1" id="KW-0812">Transmembrane</keyword>
<dbReference type="Proteomes" id="UP000029980">
    <property type="component" value="Chromosome"/>
</dbReference>
<feature type="transmembrane region" description="Helical" evidence="1">
    <location>
        <begin position="73"/>
        <end position="94"/>
    </location>
</feature>
<dbReference type="RefSeq" id="WP_050003679.1">
    <property type="nucleotide sequence ID" value="NZ_CP008887.1"/>
</dbReference>
<protein>
    <recommendedName>
        <fullName evidence="2">DUF5658 domain-containing protein</fullName>
    </recommendedName>
</protein>
<keyword evidence="1" id="KW-0472">Membrane</keyword>
<dbReference type="EMBL" id="CP008887">
    <property type="protein sequence ID" value="AIU70715.1"/>
    <property type="molecule type" value="Genomic_DNA"/>
</dbReference>
<feature type="transmembrane region" description="Helical" evidence="1">
    <location>
        <begin position="42"/>
        <end position="61"/>
    </location>
</feature>
<name>A0A097QW67_9EURY</name>
<organism evidence="3 4">
    <name type="scientific">Thermococcus eurythermalis</name>
    <dbReference type="NCBI Taxonomy" id="1505907"/>
    <lineage>
        <taxon>Archaea</taxon>
        <taxon>Methanobacteriati</taxon>
        <taxon>Methanobacteriota</taxon>
        <taxon>Thermococci</taxon>
        <taxon>Thermococcales</taxon>
        <taxon>Thermococcaceae</taxon>
        <taxon>Thermococcus</taxon>
    </lineage>
</organism>
<feature type="domain" description="DUF5658" evidence="2">
    <location>
        <begin position="9"/>
        <end position="96"/>
    </location>
</feature>
<keyword evidence="1" id="KW-1133">Transmembrane helix</keyword>
<dbReference type="AlphaFoldDB" id="A0A097QW67"/>
<evidence type="ECO:0000259" key="2">
    <source>
        <dbReference type="Pfam" id="PF18902"/>
    </source>
</evidence>
<reference evidence="3 4" key="1">
    <citation type="journal article" date="2015" name="Int. J. Syst. Evol. Microbiol.">
        <title>Thermococcus eurythermalis sp. nov., a conditional piezophilic hyperthermophilic archaeon with a wide temperature range isolated from an oil-immersed chimney in the Guaymas Basin.</title>
        <authorList>
            <person name="Zhao W."/>
            <person name="Zeng X."/>
            <person name="Xiao X."/>
        </authorList>
    </citation>
    <scope>NUCLEOTIDE SEQUENCE [LARGE SCALE GENOMIC DNA]</scope>
    <source>
        <strain evidence="3 4">A501</strain>
    </source>
</reference>